<reference evidence="3" key="1">
    <citation type="submission" date="2023-10" db="EMBL/GenBank/DDBJ databases">
        <authorList>
            <person name="Chen Y."/>
            <person name="Shah S."/>
            <person name="Dougan E. K."/>
            <person name="Thang M."/>
            <person name="Chan C."/>
        </authorList>
    </citation>
    <scope>NUCLEOTIDE SEQUENCE [LARGE SCALE GENOMIC DNA]</scope>
</reference>
<evidence type="ECO:0000256" key="1">
    <source>
        <dbReference type="SAM" id="MobiDB-lite"/>
    </source>
</evidence>
<feature type="region of interest" description="Disordered" evidence="1">
    <location>
        <begin position="68"/>
        <end position="125"/>
    </location>
</feature>
<feature type="non-terminal residue" evidence="3">
    <location>
        <position position="1"/>
    </location>
</feature>
<organism evidence="3 4">
    <name type="scientific">Prorocentrum cordatum</name>
    <dbReference type="NCBI Taxonomy" id="2364126"/>
    <lineage>
        <taxon>Eukaryota</taxon>
        <taxon>Sar</taxon>
        <taxon>Alveolata</taxon>
        <taxon>Dinophyceae</taxon>
        <taxon>Prorocentrales</taxon>
        <taxon>Prorocentraceae</taxon>
        <taxon>Prorocentrum</taxon>
    </lineage>
</organism>
<accession>A0ABN9RHL9</accession>
<protein>
    <recommendedName>
        <fullName evidence="5">Autophagy-related protein 9</fullName>
    </recommendedName>
</protein>
<dbReference type="EMBL" id="CAUYUJ010006765">
    <property type="protein sequence ID" value="CAK0818578.1"/>
    <property type="molecule type" value="Genomic_DNA"/>
</dbReference>
<comment type="caution">
    <text evidence="3">The sequence shown here is derived from an EMBL/GenBank/DDBJ whole genome shotgun (WGS) entry which is preliminary data.</text>
</comment>
<keyword evidence="4" id="KW-1185">Reference proteome</keyword>
<feature type="transmembrane region" description="Helical" evidence="2">
    <location>
        <begin position="323"/>
        <end position="343"/>
    </location>
</feature>
<keyword evidence="2" id="KW-0472">Membrane</keyword>
<feature type="compositionally biased region" description="Basic and acidic residues" evidence="1">
    <location>
        <begin position="96"/>
        <end position="107"/>
    </location>
</feature>
<gene>
    <name evidence="3" type="ORF">PCOR1329_LOCUS20800</name>
</gene>
<keyword evidence="2" id="KW-0812">Transmembrane</keyword>
<sequence length="450" mass="50617">GSRSTFRPQALWLSIGPLPFKKVSLPLPTGCDAIGYVLEVLVWNRKRWDIVVWIEKLRRFERFRGSADSTTDAADEKGSFSSGPDGSYVPFSSEGSSERASPKKGGDASDLESVRGQSVSEQSAGGMLRRSTVKFTELMGDPNATEISIFGAFIELLTFSVRRPHIRAFNRMKTSNPQLEERLLEEVTSDTSVVTYLQSDAYNLYFMTLLKKQPDGCRLPVSFPDFWKIDYFGGWPMKTFIIQMLSLCIVASGCEFTFQELSYLCWGTQLVGLSVSRLLGELFFRDVMHLECYYHQLLGTQSQNQRAYKWLDKDRRLALVRSIQIKTALATALFVTTYLVVVLSKDATSSLKGQVACHFVSIQGTISFAVLKAADAERRLGDEGSLYAGLGEYNMQVTFIARDKTATHEDHTCAGHVWHLMNEAHFWVVLLVLTRIPILHFITWGLVFGN</sequence>
<evidence type="ECO:0000256" key="2">
    <source>
        <dbReference type="SAM" id="Phobius"/>
    </source>
</evidence>
<evidence type="ECO:0008006" key="5">
    <source>
        <dbReference type="Google" id="ProtNLM"/>
    </source>
</evidence>
<feature type="transmembrane region" description="Helical" evidence="2">
    <location>
        <begin position="426"/>
        <end position="448"/>
    </location>
</feature>
<dbReference type="Proteomes" id="UP001189429">
    <property type="component" value="Unassembled WGS sequence"/>
</dbReference>
<proteinExistence type="predicted"/>
<name>A0ABN9RHL9_9DINO</name>
<keyword evidence="2" id="KW-1133">Transmembrane helix</keyword>
<evidence type="ECO:0000313" key="3">
    <source>
        <dbReference type="EMBL" id="CAK0818578.1"/>
    </source>
</evidence>
<evidence type="ECO:0000313" key="4">
    <source>
        <dbReference type="Proteomes" id="UP001189429"/>
    </source>
</evidence>